<keyword evidence="3" id="KW-1185">Reference proteome</keyword>
<dbReference type="EMBL" id="CP038141">
    <property type="protein sequence ID" value="QDH17436.1"/>
    <property type="molecule type" value="Genomic_DNA"/>
</dbReference>
<feature type="compositionally biased region" description="Polar residues" evidence="1">
    <location>
        <begin position="147"/>
        <end position="158"/>
    </location>
</feature>
<evidence type="ECO:0000256" key="1">
    <source>
        <dbReference type="SAM" id="MobiDB-lite"/>
    </source>
</evidence>
<gene>
    <name evidence="2" type="ORF">E3D00_07565</name>
</gene>
<protein>
    <submittedName>
        <fullName evidence="2">Uncharacterized protein</fullName>
    </submittedName>
</protein>
<reference evidence="2 3" key="1">
    <citation type="submission" date="2019-03" db="EMBL/GenBank/DDBJ databases">
        <title>The complete genome sequence of Swingsia samuiensis NBRC107927(T).</title>
        <authorList>
            <person name="Chua K.-O."/>
            <person name="Chan K.-G."/>
            <person name="See-Too W.-S."/>
        </authorList>
    </citation>
    <scope>NUCLEOTIDE SEQUENCE [LARGE SCALE GENOMIC DNA]</scope>
    <source>
        <strain evidence="2 3">AH83</strain>
    </source>
</reference>
<sequence>MRNTPSPEFISSPEELIERFDCVALANGWVIKNTQSLHLIRTSGDTLRTVVEQFFGSDYSSRVEAALEVLLQESGLHAALTTQRLQTVREEIKSLLLGLGEDLHPADVKKEVLLSWLENHQSSVSSSCSVDHTREDSVAADPRTKGNPASQEGGNHNA</sequence>
<organism evidence="2 3">
    <name type="scientific">Swingsia samuiensis</name>
    <dbReference type="NCBI Taxonomy" id="1293412"/>
    <lineage>
        <taxon>Bacteria</taxon>
        <taxon>Pseudomonadati</taxon>
        <taxon>Pseudomonadota</taxon>
        <taxon>Alphaproteobacteria</taxon>
        <taxon>Acetobacterales</taxon>
        <taxon>Acetobacteraceae</taxon>
        <taxon>Swingsia</taxon>
    </lineage>
</organism>
<dbReference type="Proteomes" id="UP000316313">
    <property type="component" value="Chromosome"/>
</dbReference>
<evidence type="ECO:0000313" key="3">
    <source>
        <dbReference type="Proteomes" id="UP000316313"/>
    </source>
</evidence>
<dbReference type="KEGG" id="ssam:E3D00_07565"/>
<feature type="region of interest" description="Disordered" evidence="1">
    <location>
        <begin position="125"/>
        <end position="158"/>
    </location>
</feature>
<evidence type="ECO:0000313" key="2">
    <source>
        <dbReference type="EMBL" id="QDH17436.1"/>
    </source>
</evidence>
<name>A0A4Y6UM14_9PROT</name>
<proteinExistence type="predicted"/>
<accession>A0A4Y6UM14</accession>
<dbReference type="RefSeq" id="WP_141461381.1">
    <property type="nucleotide sequence ID" value="NZ_CP038141.1"/>
</dbReference>
<dbReference type="AlphaFoldDB" id="A0A4Y6UM14"/>
<dbReference type="OrthoDB" id="10000462at2"/>